<sequence>MKCRICPNYVTSDDNLHWTHEHGDAHCGTGDGSTAYPLVEPIEVSGADINAMVEGYLDAQLWAGLDYREEGSEPVHYDENYSREDIAEDYVAAVRAELTEVVAQHPLAVRMYLNARNVRLDWEGSEWSSAFGHDFYLTREGHGAGFWDRGLGELGEYLTGMAKSYGSAETLHDNGNGKLVAA</sequence>
<dbReference type="Proteomes" id="UP000262853">
    <property type="component" value="Genome"/>
</dbReference>
<evidence type="ECO:0000313" key="2">
    <source>
        <dbReference type="Proteomes" id="UP000262853"/>
    </source>
</evidence>
<reference evidence="2" key="1">
    <citation type="submission" date="2018-07" db="EMBL/GenBank/DDBJ databases">
        <authorList>
            <person name="Quirk P.G."/>
            <person name="Krulwich T.A."/>
        </authorList>
    </citation>
    <scope>NUCLEOTIDE SEQUENCE [LARGE SCALE GENOMIC DNA]</scope>
</reference>
<evidence type="ECO:0000313" key="1">
    <source>
        <dbReference type="EMBL" id="AXQ60933.1"/>
    </source>
</evidence>
<protein>
    <submittedName>
        <fullName evidence="1">Uncharacterized protein</fullName>
    </submittedName>
</protein>
<organism evidence="1 2">
    <name type="scientific">Mycobacterium phage Emmina</name>
    <dbReference type="NCBI Taxonomy" id="2301564"/>
    <lineage>
        <taxon>Viruses</taxon>
        <taxon>Duplodnaviria</taxon>
        <taxon>Heunggongvirae</taxon>
        <taxon>Uroviricota</taxon>
        <taxon>Caudoviricetes</taxon>
        <taxon>Kostyavirus</taxon>
        <taxon>Kostyavirus porky</taxon>
    </lineage>
</organism>
<accession>A0A385DNF3</accession>
<dbReference type="EMBL" id="MH669002">
    <property type="protein sequence ID" value="AXQ60933.1"/>
    <property type="molecule type" value="Genomic_DNA"/>
</dbReference>
<gene>
    <name evidence="1" type="primary">132</name>
    <name evidence="1" type="ORF">SEA_EMMINA_132</name>
</gene>
<name>A0A385DNF3_9CAUD</name>
<proteinExistence type="predicted"/>